<evidence type="ECO:0000313" key="2">
    <source>
        <dbReference type="Proteomes" id="UP001597109"/>
    </source>
</evidence>
<comment type="caution">
    <text evidence="1">The sequence shown here is derived from an EMBL/GenBank/DDBJ whole genome shotgun (WGS) entry which is preliminary data.</text>
</comment>
<reference evidence="2" key="1">
    <citation type="journal article" date="2019" name="Int. J. Syst. Evol. Microbiol.">
        <title>The Global Catalogue of Microorganisms (GCM) 10K type strain sequencing project: providing services to taxonomists for standard genome sequencing and annotation.</title>
        <authorList>
            <consortium name="The Broad Institute Genomics Platform"/>
            <consortium name="The Broad Institute Genome Sequencing Center for Infectious Disease"/>
            <person name="Wu L."/>
            <person name="Ma J."/>
        </authorList>
    </citation>
    <scope>NUCLEOTIDE SEQUENCE [LARGE SCALE GENOMIC DNA]</scope>
    <source>
        <strain evidence="2">CCUG 56756</strain>
    </source>
</reference>
<dbReference type="Proteomes" id="UP001597109">
    <property type="component" value="Unassembled WGS sequence"/>
</dbReference>
<sequence length="155" mass="17886">MEKTSSYTYFAIKSNGTSDSGFVAFEKGIFNPEDITRVLEIQPFRSWAYGDKRIDGSEYHFSNWSAEESDIGRLDVEAQCRGTIKNLKNKIPQLKGIKEQYDVSFVLTIVPSIHGEEQPYMSFNEEVIEFCYLTGTTISVDMYIYQLENKSDEWL</sequence>
<keyword evidence="2" id="KW-1185">Reference proteome</keyword>
<organism evidence="1 2">
    <name type="scientific">Metaplanococcus flavidus</name>
    <dbReference type="NCBI Taxonomy" id="569883"/>
    <lineage>
        <taxon>Bacteria</taxon>
        <taxon>Bacillati</taxon>
        <taxon>Bacillota</taxon>
        <taxon>Bacilli</taxon>
        <taxon>Bacillales</taxon>
        <taxon>Caryophanaceae</taxon>
        <taxon>Metaplanococcus</taxon>
    </lineage>
</organism>
<gene>
    <name evidence="1" type="ORF">ACFQ1X_14485</name>
</gene>
<proteinExistence type="predicted"/>
<evidence type="ECO:0000313" key="1">
    <source>
        <dbReference type="EMBL" id="MFD1032645.1"/>
    </source>
</evidence>
<accession>A0ABW3LF22</accession>
<name>A0ABW3LF22_9BACL</name>
<dbReference type="RefSeq" id="WP_144838585.1">
    <property type="nucleotide sequence ID" value="NZ_JBHTKI010000022.1"/>
</dbReference>
<dbReference type="EMBL" id="JBHTKI010000022">
    <property type="protein sequence ID" value="MFD1032645.1"/>
    <property type="molecule type" value="Genomic_DNA"/>
</dbReference>
<protein>
    <submittedName>
        <fullName evidence="1">DUF4279 domain-containing protein</fullName>
    </submittedName>
</protein>
<dbReference type="InterPro" id="IPR025459">
    <property type="entry name" value="DUF4279"/>
</dbReference>
<dbReference type="Pfam" id="PF14106">
    <property type="entry name" value="DUF4279"/>
    <property type="match status" value="1"/>
</dbReference>